<name>A0A6V2NHN3_EMIHU</name>
<organism evidence="2">
    <name type="scientific">Emiliania huxleyi</name>
    <name type="common">Coccolithophore</name>
    <name type="synonym">Pontosphaera huxleyi</name>
    <dbReference type="NCBI Taxonomy" id="2903"/>
    <lineage>
        <taxon>Eukaryota</taxon>
        <taxon>Haptista</taxon>
        <taxon>Haptophyta</taxon>
        <taxon>Prymnesiophyceae</taxon>
        <taxon>Isochrysidales</taxon>
        <taxon>Noelaerhabdaceae</taxon>
        <taxon>Emiliania</taxon>
    </lineage>
</organism>
<dbReference type="Gene3D" id="3.10.450.50">
    <property type="match status" value="1"/>
</dbReference>
<gene>
    <name evidence="1" type="ORF">EHUX00137_LOCUS9601</name>
    <name evidence="2" type="ORF">EHUX00137_LOCUS9606</name>
</gene>
<dbReference type="AlphaFoldDB" id="A0A6V2NHN3"/>
<dbReference type="InterPro" id="IPR032710">
    <property type="entry name" value="NTF2-like_dom_sf"/>
</dbReference>
<reference evidence="2" key="1">
    <citation type="submission" date="2021-01" db="EMBL/GenBank/DDBJ databases">
        <authorList>
            <person name="Corre E."/>
            <person name="Pelletier E."/>
            <person name="Niang G."/>
            <person name="Scheremetjew M."/>
            <person name="Finn R."/>
            <person name="Kale V."/>
            <person name="Holt S."/>
            <person name="Cochrane G."/>
            <person name="Meng A."/>
            <person name="Brown T."/>
            <person name="Cohen L."/>
        </authorList>
    </citation>
    <scope>NUCLEOTIDE SEQUENCE</scope>
    <source>
        <strain evidence="2">379</strain>
    </source>
</reference>
<sequence>MLVLLVHLSCGVASPLAPPRVNDATIAKARAYFALGNRVPQQLGPTNAADLREALSEDFEFVAPLVGPLGKEALIGATASLDLEAAIPDFDARYHDFRIDADDPNRVWCTMRCRGTHTGTLNFGGIQAEAKSPPVAFESPPEAVSLRFDGAGKLREITTGYPMDRRVGTTGGLGGLFGVLEGIGVPLPPVVTRSCGDLLGPALRLLRLAPPPPEPSLLEVPRLATSDALSEERLLELCAALLETDYGAERPELLADSFTFTGPVVGPLRKAEFLSSYGESNLREVSPQTRPTSACVHRLRGMFTPPPVKQAFPDLEYSYRDVRVCPFDVNRVWYTYSRSGTHSATLRLLGSSYPPTGKRWEAPPECGSAQFDTEGRCVALTGGYVMDRRMGNTEGLGGLFGMCVALGIPTPYPAWLVRTPQQNWQRLLASR</sequence>
<dbReference type="EMBL" id="HBIR01013085">
    <property type="protein sequence ID" value="CAE0537339.1"/>
    <property type="molecule type" value="Transcribed_RNA"/>
</dbReference>
<accession>A0A6V2NHN3</accession>
<proteinExistence type="predicted"/>
<protein>
    <submittedName>
        <fullName evidence="2">Uncharacterized protein</fullName>
    </submittedName>
</protein>
<evidence type="ECO:0000313" key="2">
    <source>
        <dbReference type="EMBL" id="CAE0537339.1"/>
    </source>
</evidence>
<dbReference type="SUPFAM" id="SSF54427">
    <property type="entry name" value="NTF2-like"/>
    <property type="match status" value="1"/>
</dbReference>
<dbReference type="EMBL" id="HBIR01013080">
    <property type="protein sequence ID" value="CAE0537331.1"/>
    <property type="molecule type" value="Transcribed_RNA"/>
</dbReference>
<evidence type="ECO:0000313" key="1">
    <source>
        <dbReference type="EMBL" id="CAE0537331.1"/>
    </source>
</evidence>